<dbReference type="HOGENOM" id="CLU_547162_0_0_11"/>
<evidence type="ECO:0000256" key="2">
    <source>
        <dbReference type="SAM" id="MobiDB-lite"/>
    </source>
</evidence>
<gene>
    <name evidence="3" type="ORF">HMPREF0063_11923</name>
</gene>
<feature type="compositionally biased region" description="Low complexity" evidence="2">
    <location>
        <begin position="302"/>
        <end position="314"/>
    </location>
</feature>
<evidence type="ECO:0000256" key="1">
    <source>
        <dbReference type="SAM" id="Coils"/>
    </source>
</evidence>
<keyword evidence="1" id="KW-0175">Coiled coil</keyword>
<dbReference type="RefSeq" id="WP_007077015.1">
    <property type="nucleotide sequence ID" value="NZ_CM001024.1"/>
</dbReference>
<organism evidence="3 4">
    <name type="scientific">Aeromicrobium marinum DSM 15272</name>
    <dbReference type="NCBI Taxonomy" id="585531"/>
    <lineage>
        <taxon>Bacteria</taxon>
        <taxon>Bacillati</taxon>
        <taxon>Actinomycetota</taxon>
        <taxon>Actinomycetes</taxon>
        <taxon>Propionibacteriales</taxon>
        <taxon>Nocardioidaceae</taxon>
        <taxon>Aeromicrobium</taxon>
    </lineage>
</organism>
<comment type="caution">
    <text evidence="3">The sequence shown here is derived from an EMBL/GenBank/DDBJ whole genome shotgun (WGS) entry which is preliminary data.</text>
</comment>
<reference evidence="3" key="1">
    <citation type="submission" date="2010-08" db="EMBL/GenBank/DDBJ databases">
        <authorList>
            <person name="Muzny D."/>
            <person name="Qin X."/>
            <person name="Buhay C."/>
            <person name="Dugan-Rocha S."/>
            <person name="Ding Y."/>
            <person name="Chen G."/>
            <person name="Hawes A."/>
            <person name="Holder M."/>
            <person name="Jhangiani S."/>
            <person name="Johnson A."/>
            <person name="Khan Z."/>
            <person name="Li Z."/>
            <person name="Liu W."/>
            <person name="Liu X."/>
            <person name="Perez L."/>
            <person name="Shen H."/>
            <person name="Wang Q."/>
            <person name="Watt J."/>
            <person name="Xi L."/>
            <person name="Xin Y."/>
            <person name="Zhou J."/>
            <person name="Deng J."/>
            <person name="Jiang H."/>
            <person name="Liu Y."/>
            <person name="Qu J."/>
            <person name="Song X.-Z."/>
            <person name="Zhang L."/>
            <person name="Villasana D."/>
            <person name="Johnson A."/>
            <person name="Liu J."/>
            <person name="Liyanage D."/>
            <person name="Lorensuhewa L."/>
            <person name="Robinson T."/>
            <person name="Song A."/>
            <person name="Song B.-B."/>
            <person name="Dinh H."/>
            <person name="Thornton R."/>
            <person name="Coyle M."/>
            <person name="Francisco L."/>
            <person name="Jackson L."/>
            <person name="Javaid M."/>
            <person name="Korchina V."/>
            <person name="Kovar C."/>
            <person name="Mata R."/>
            <person name="Mathew T."/>
            <person name="Ngo R."/>
            <person name="Nguyen L."/>
            <person name="Nguyen N."/>
            <person name="Okwuonu G."/>
            <person name="Ongeri F."/>
            <person name="Pham C."/>
            <person name="Simmons D."/>
            <person name="Wilczek-Boney K."/>
            <person name="Hale W."/>
            <person name="Jakkamsetti A."/>
            <person name="Pham P."/>
            <person name="Ruth R."/>
            <person name="San Lucas F."/>
            <person name="Warren J."/>
            <person name="Zhang J."/>
            <person name="Zhao Z."/>
            <person name="Zhou C."/>
            <person name="Zhu D."/>
            <person name="Lee S."/>
            <person name="Bess C."/>
            <person name="Blankenburg K."/>
            <person name="Forbes L."/>
            <person name="Fu Q."/>
            <person name="Gubbala S."/>
            <person name="Hirani K."/>
            <person name="Jayaseelan J.C."/>
            <person name="Lara F."/>
            <person name="Munidasa M."/>
            <person name="Palculict T."/>
            <person name="Patil S."/>
            <person name="Pu L.-L."/>
            <person name="Saada N."/>
            <person name="Tang L."/>
            <person name="Weissenberger G."/>
            <person name="Zhu Y."/>
            <person name="Hemphill L."/>
            <person name="Shang Y."/>
            <person name="Youmans B."/>
            <person name="Ayvaz T."/>
            <person name="Ross M."/>
            <person name="Santibanez J."/>
            <person name="Aqrawi P."/>
            <person name="Gross S."/>
            <person name="Joshi V."/>
            <person name="Fowler G."/>
            <person name="Nazareth L."/>
            <person name="Reid J."/>
            <person name="Worley K."/>
            <person name="Petrosino J."/>
            <person name="Highlander S."/>
            <person name="Gibbs R."/>
        </authorList>
    </citation>
    <scope>NUCLEOTIDE SEQUENCE [LARGE SCALE GENOMIC DNA]</scope>
    <source>
        <strain evidence="3">DSM 15272</strain>
    </source>
</reference>
<dbReference type="eggNOG" id="ENOG5033QAM">
    <property type="taxonomic scope" value="Bacteria"/>
</dbReference>
<dbReference type="OrthoDB" id="5066137at2"/>
<feature type="region of interest" description="Disordered" evidence="2">
    <location>
        <begin position="302"/>
        <end position="327"/>
    </location>
</feature>
<keyword evidence="4" id="KW-1185">Reference proteome</keyword>
<sequence>MPDTAVLTETAPAQTLQYLSEQLDQASNQIEILEESLADIELAREDHGWKRIGFWGEMEFTREGLRNSAQLCRIMAIANPILKRGLSLRFAYIWGSGVQISARATGPTDENQAQQDVNGFLQGWLDDPETLRVLYGAQARERNERTLGTDGNLFVALFTNQVTGWVRPRLIPFDEIARVVTNPDDRLDRWFFLREWTQLVTEDGTAPGTTRVRRVTRRQLYPSIDYRPTSKPTTIQGIPVAWDSPIAELDVNGLDTWDFGIGDAFASLPWAKGYTDFLTDWARLMKALSRYAFKGSAPSRGAAQKAAAAQRSSQLDPTLPGPRRAGVNQSEAGATVHLGPGQDFTAIPKTGATIDAESGKPIAAMVAAGLDIPVTMLLTDPGITGTRATAETLDKPTELMANARRDVWSAFLRRICNYVIDSAAKAPSGPLKRKATTRDRFTGRETVILAGNTDRTIEIAWPDISETPLKDLVESIVSADSTRRVPPLVTLKLLLQALHVDDVDDILADVTDEQGNFIDPNLNAGQAMIDALRRGESVPPFDRPPAADAA</sequence>
<evidence type="ECO:0008006" key="5">
    <source>
        <dbReference type="Google" id="ProtNLM"/>
    </source>
</evidence>
<evidence type="ECO:0000313" key="3">
    <source>
        <dbReference type="EMBL" id="EFQ82714.1"/>
    </source>
</evidence>
<dbReference type="AlphaFoldDB" id="E2SDY7"/>
<protein>
    <recommendedName>
        <fullName evidence="5">Portal protein</fullName>
    </recommendedName>
</protein>
<accession>E2SDY7</accession>
<name>E2SDY7_9ACTN</name>
<dbReference type="EMBL" id="ACLF03000006">
    <property type="protein sequence ID" value="EFQ82714.1"/>
    <property type="molecule type" value="Genomic_DNA"/>
</dbReference>
<dbReference type="STRING" id="585531.HMPREF0063_11923"/>
<evidence type="ECO:0000313" key="4">
    <source>
        <dbReference type="Proteomes" id="UP000003111"/>
    </source>
</evidence>
<feature type="coiled-coil region" evidence="1">
    <location>
        <begin position="16"/>
        <end position="43"/>
    </location>
</feature>
<proteinExistence type="predicted"/>
<dbReference type="Proteomes" id="UP000003111">
    <property type="component" value="Unassembled WGS sequence"/>
</dbReference>